<evidence type="ECO:0000256" key="1">
    <source>
        <dbReference type="ARBA" id="ARBA00023002"/>
    </source>
</evidence>
<dbReference type="STRING" id="1121117.SAMN02745977_01506"/>
<gene>
    <name evidence="3" type="ORF">SAMN02745977_01506</name>
</gene>
<dbReference type="SUPFAM" id="SSF51905">
    <property type="entry name" value="FAD/NAD(P)-binding domain"/>
    <property type="match status" value="1"/>
</dbReference>
<accession>A0A1H8HC33</accession>
<dbReference type="RefSeq" id="WP_091816066.1">
    <property type="nucleotide sequence ID" value="NZ_FOCW01000002.1"/>
</dbReference>
<feature type="domain" description="FAD dependent oxidoreductase" evidence="2">
    <location>
        <begin position="6"/>
        <end position="348"/>
    </location>
</feature>
<dbReference type="Proteomes" id="UP000199531">
    <property type="component" value="Unassembled WGS sequence"/>
</dbReference>
<dbReference type="Pfam" id="PF01266">
    <property type="entry name" value="DAO"/>
    <property type="match status" value="1"/>
</dbReference>
<dbReference type="InterPro" id="IPR036188">
    <property type="entry name" value="FAD/NAD-bd_sf"/>
</dbReference>
<dbReference type="PANTHER" id="PTHR13847:SF287">
    <property type="entry name" value="FAD-DEPENDENT OXIDOREDUCTASE DOMAIN-CONTAINING PROTEIN 1"/>
    <property type="match status" value="1"/>
</dbReference>
<dbReference type="OrthoDB" id="9806257at2"/>
<evidence type="ECO:0000313" key="4">
    <source>
        <dbReference type="Proteomes" id="UP000199531"/>
    </source>
</evidence>
<dbReference type="GO" id="GO:0005737">
    <property type="term" value="C:cytoplasm"/>
    <property type="evidence" value="ECO:0007669"/>
    <property type="project" value="TreeGrafter"/>
</dbReference>
<keyword evidence="1" id="KW-0560">Oxidoreductase</keyword>
<dbReference type="EMBL" id="FOCW01000002">
    <property type="protein sequence ID" value="SEN53793.1"/>
    <property type="molecule type" value="Genomic_DNA"/>
</dbReference>
<protein>
    <submittedName>
        <fullName evidence="3">Glycine/D-amino acid oxidase</fullName>
    </submittedName>
</protein>
<reference evidence="3 4" key="1">
    <citation type="submission" date="2016-10" db="EMBL/GenBank/DDBJ databases">
        <authorList>
            <person name="de Groot N.N."/>
        </authorList>
    </citation>
    <scope>NUCLEOTIDE SEQUENCE [LARGE SCALE GENOMIC DNA]</scope>
    <source>
        <strain evidence="3 4">DSM 15123</strain>
    </source>
</reference>
<evidence type="ECO:0000259" key="2">
    <source>
        <dbReference type="Pfam" id="PF01266"/>
    </source>
</evidence>
<dbReference type="AlphaFoldDB" id="A0A1H8HC33"/>
<dbReference type="Gene3D" id="3.50.50.60">
    <property type="entry name" value="FAD/NAD(P)-binding domain"/>
    <property type="match status" value="1"/>
</dbReference>
<dbReference type="GO" id="GO:0016491">
    <property type="term" value="F:oxidoreductase activity"/>
    <property type="evidence" value="ECO:0007669"/>
    <property type="project" value="UniProtKB-KW"/>
</dbReference>
<keyword evidence="4" id="KW-1185">Reference proteome</keyword>
<dbReference type="Gene3D" id="3.30.9.10">
    <property type="entry name" value="D-Amino Acid Oxidase, subunit A, domain 2"/>
    <property type="match status" value="1"/>
</dbReference>
<name>A0A1H8HC33_9BURK</name>
<organism evidence="3 4">
    <name type="scientific">Brachymonas denitrificans DSM 15123</name>
    <dbReference type="NCBI Taxonomy" id="1121117"/>
    <lineage>
        <taxon>Bacteria</taxon>
        <taxon>Pseudomonadati</taxon>
        <taxon>Pseudomonadota</taxon>
        <taxon>Betaproteobacteria</taxon>
        <taxon>Burkholderiales</taxon>
        <taxon>Comamonadaceae</taxon>
        <taxon>Brachymonas</taxon>
    </lineage>
</organism>
<dbReference type="PANTHER" id="PTHR13847">
    <property type="entry name" value="SARCOSINE DEHYDROGENASE-RELATED"/>
    <property type="match status" value="1"/>
</dbReference>
<evidence type="ECO:0000313" key="3">
    <source>
        <dbReference type="EMBL" id="SEN53793.1"/>
    </source>
</evidence>
<dbReference type="InterPro" id="IPR006076">
    <property type="entry name" value="FAD-dep_OxRdtase"/>
</dbReference>
<proteinExistence type="predicted"/>
<sequence>MSQTADVIIIGAGIAGASAAHWLAPHARVLLLERESQPGYHATGRSAALFMESYGPPQVRALTRASRAFLENPPAGFAEHPLLTPRGTLIVAAPGQEAELQAEWDTLHGQCPHLRRVSVEEALALLPVLRPEQVAGALHDADPCDIDVHALHQGYLRSLRQAGGTLVNHAEVTALTRTGDTWRVDTSAGTFEAPVVVNAAGAWADPIARLAGVRPLGLQPHRRSAFTFAPPPGAHIQAWPMAIGVAEDWYLKPDAAQLLGSPANADPVEPHDVQAEELDVAIGIDHIQRMTTLEIRRPSHTWAGLRTFAPDGEMVNGFDPEVPGFFWVAGQGGYGIQTSAAMGMAAAAQLLGQPLPDALLQQGVLAEKLSPARFRT</sequence>